<sequence length="73" mass="7982">MKVVSCRGARQQLLRRTGLVGPGLPAAQLHEAEDDGPRTSTSQIDGHFAAYTQHLLPPCPNFNLHWWPAGNPP</sequence>
<reference evidence="1" key="1">
    <citation type="journal article" date="2022" name="bioRxiv">
        <title>Sequencing and chromosome-scale assembly of the giantPleurodeles waltlgenome.</title>
        <authorList>
            <person name="Brown T."/>
            <person name="Elewa A."/>
            <person name="Iarovenko S."/>
            <person name="Subramanian E."/>
            <person name="Araus A.J."/>
            <person name="Petzold A."/>
            <person name="Susuki M."/>
            <person name="Suzuki K.-i.T."/>
            <person name="Hayashi T."/>
            <person name="Toyoda A."/>
            <person name="Oliveira C."/>
            <person name="Osipova E."/>
            <person name="Leigh N.D."/>
            <person name="Simon A."/>
            <person name="Yun M.H."/>
        </authorList>
    </citation>
    <scope>NUCLEOTIDE SEQUENCE</scope>
    <source>
        <strain evidence="1">20211129_DDA</strain>
        <tissue evidence="1">Liver</tissue>
    </source>
</reference>
<accession>A0AAV7UJ60</accession>
<protein>
    <submittedName>
        <fullName evidence="1">Uncharacterized protein</fullName>
    </submittedName>
</protein>
<dbReference type="AlphaFoldDB" id="A0AAV7UJ60"/>
<gene>
    <name evidence="1" type="ORF">NDU88_005772</name>
</gene>
<evidence type="ECO:0000313" key="1">
    <source>
        <dbReference type="EMBL" id="KAJ1189019.1"/>
    </source>
</evidence>
<proteinExistence type="predicted"/>
<dbReference type="EMBL" id="JANPWB010000005">
    <property type="protein sequence ID" value="KAJ1189019.1"/>
    <property type="molecule type" value="Genomic_DNA"/>
</dbReference>
<evidence type="ECO:0000313" key="2">
    <source>
        <dbReference type="Proteomes" id="UP001066276"/>
    </source>
</evidence>
<organism evidence="1 2">
    <name type="scientific">Pleurodeles waltl</name>
    <name type="common">Iberian ribbed newt</name>
    <dbReference type="NCBI Taxonomy" id="8319"/>
    <lineage>
        <taxon>Eukaryota</taxon>
        <taxon>Metazoa</taxon>
        <taxon>Chordata</taxon>
        <taxon>Craniata</taxon>
        <taxon>Vertebrata</taxon>
        <taxon>Euteleostomi</taxon>
        <taxon>Amphibia</taxon>
        <taxon>Batrachia</taxon>
        <taxon>Caudata</taxon>
        <taxon>Salamandroidea</taxon>
        <taxon>Salamandridae</taxon>
        <taxon>Pleurodelinae</taxon>
        <taxon>Pleurodeles</taxon>
    </lineage>
</organism>
<keyword evidence="2" id="KW-1185">Reference proteome</keyword>
<comment type="caution">
    <text evidence="1">The sequence shown here is derived from an EMBL/GenBank/DDBJ whole genome shotgun (WGS) entry which is preliminary data.</text>
</comment>
<name>A0AAV7UJ60_PLEWA</name>
<dbReference type="Proteomes" id="UP001066276">
    <property type="component" value="Chromosome 3_1"/>
</dbReference>